<dbReference type="Proteomes" id="UP001431209">
    <property type="component" value="Unassembled WGS sequence"/>
</dbReference>
<keyword evidence="2" id="KW-0472">Membrane</keyword>
<feature type="transmembrane region" description="Helical" evidence="2">
    <location>
        <begin position="75"/>
        <end position="99"/>
    </location>
</feature>
<reference evidence="3 4" key="1">
    <citation type="submission" date="2024-03" db="EMBL/GenBank/DDBJ databases">
        <title>The Acrasis kona genome and developmental transcriptomes reveal deep origins of eukaryotic multicellular pathways.</title>
        <authorList>
            <person name="Sheikh S."/>
            <person name="Fu C.-J."/>
            <person name="Brown M.W."/>
            <person name="Baldauf S.L."/>
        </authorList>
    </citation>
    <scope>NUCLEOTIDE SEQUENCE [LARGE SCALE GENOMIC DNA]</scope>
    <source>
        <strain evidence="3 4">ATCC MYA-3509</strain>
    </source>
</reference>
<sequence length="317" mass="36310">MSELPTTPTGSRYSHSGREDDLDDIERYNQPIELEHVDLSDTTGLLDEESIDDDNHPMADRRRDYYKENPDRSKILHYVLILFTLFFIGAILLFSYRLLNGTTTPVTPPVTLTSKINLLLEQSWPATLCSVSNATLVSFCQKKPNNFVISNLSRLDGLACDENTEYVNTDEINTTTDLWLRNATKDYKDKQPYTCIPTRLSSETKRLHDPKVLLDSVLNTKNKLIDDATLKQFLDRPVPISELIQKLENEKKSTFIECYGNDERKKVLKVFSCLETVVTQKTSDWKQITCSEQTWEEGVKKQTATCGTSNVFIETFK</sequence>
<protein>
    <submittedName>
        <fullName evidence="3">Pentatricopeptide repeat-containing protein</fullName>
    </submittedName>
</protein>
<evidence type="ECO:0000313" key="3">
    <source>
        <dbReference type="EMBL" id="KAL0478609.1"/>
    </source>
</evidence>
<keyword evidence="2" id="KW-1133">Transmembrane helix</keyword>
<organism evidence="3 4">
    <name type="scientific">Acrasis kona</name>
    <dbReference type="NCBI Taxonomy" id="1008807"/>
    <lineage>
        <taxon>Eukaryota</taxon>
        <taxon>Discoba</taxon>
        <taxon>Heterolobosea</taxon>
        <taxon>Tetramitia</taxon>
        <taxon>Eutetramitia</taxon>
        <taxon>Acrasidae</taxon>
        <taxon>Acrasis</taxon>
    </lineage>
</organism>
<gene>
    <name evidence="3" type="ORF">AKO1_008402</name>
</gene>
<keyword evidence="2" id="KW-0812">Transmembrane</keyword>
<accession>A0AAW2YNC5</accession>
<keyword evidence="4" id="KW-1185">Reference proteome</keyword>
<dbReference type="EMBL" id="JAOPGA020000444">
    <property type="protein sequence ID" value="KAL0478609.1"/>
    <property type="molecule type" value="Genomic_DNA"/>
</dbReference>
<name>A0AAW2YNC5_9EUKA</name>
<feature type="compositionally biased region" description="Polar residues" evidence="1">
    <location>
        <begin position="1"/>
        <end position="14"/>
    </location>
</feature>
<comment type="caution">
    <text evidence="3">The sequence shown here is derived from an EMBL/GenBank/DDBJ whole genome shotgun (WGS) entry which is preliminary data.</text>
</comment>
<evidence type="ECO:0000256" key="1">
    <source>
        <dbReference type="SAM" id="MobiDB-lite"/>
    </source>
</evidence>
<evidence type="ECO:0000256" key="2">
    <source>
        <dbReference type="SAM" id="Phobius"/>
    </source>
</evidence>
<feature type="region of interest" description="Disordered" evidence="1">
    <location>
        <begin position="1"/>
        <end position="27"/>
    </location>
</feature>
<proteinExistence type="predicted"/>
<evidence type="ECO:0000313" key="4">
    <source>
        <dbReference type="Proteomes" id="UP001431209"/>
    </source>
</evidence>
<dbReference type="AlphaFoldDB" id="A0AAW2YNC5"/>